<accession>A0A0D7K4G2</accession>
<sequence>MNPDISNVIFGPTAAKGRPKNRRIHRKAAVCEMLDISPGTLDNMVAENLFVKPIKIGARCVGFVADEVEAWLEQRIAERDTKTEQRKAVQ</sequence>
<dbReference type="Pfam" id="PF05930">
    <property type="entry name" value="Phage_AlpA"/>
    <property type="match status" value="1"/>
</dbReference>
<organism evidence="2 3">
    <name type="scientific">Acidovorax temperans</name>
    <dbReference type="NCBI Taxonomy" id="80878"/>
    <lineage>
        <taxon>Bacteria</taxon>
        <taxon>Pseudomonadati</taxon>
        <taxon>Pseudomonadota</taxon>
        <taxon>Betaproteobacteria</taxon>
        <taxon>Burkholderiales</taxon>
        <taxon>Comamonadaceae</taxon>
        <taxon>Acidovorax</taxon>
    </lineage>
</organism>
<gene>
    <name evidence="2" type="ORF">RP29_17830</name>
</gene>
<proteinExistence type="predicted"/>
<evidence type="ECO:0000313" key="3">
    <source>
        <dbReference type="Proteomes" id="UP000032566"/>
    </source>
</evidence>
<dbReference type="InterPro" id="IPR010260">
    <property type="entry name" value="AlpA"/>
</dbReference>
<protein>
    <recommendedName>
        <fullName evidence="4">AlpA family transcriptional regulator</fullName>
    </recommendedName>
</protein>
<dbReference type="RefSeq" id="WP_044401824.1">
    <property type="nucleotide sequence ID" value="NZ_JXYQ01000069.1"/>
</dbReference>
<keyword evidence="3" id="KW-1185">Reference proteome</keyword>
<dbReference type="PATRIC" id="fig|80878.5.peg.3499"/>
<feature type="region of interest" description="Disordered" evidence="1">
    <location>
        <begin position="1"/>
        <end position="21"/>
    </location>
</feature>
<comment type="caution">
    <text evidence="2">The sequence shown here is derived from an EMBL/GenBank/DDBJ whole genome shotgun (WGS) entry which is preliminary data.</text>
</comment>
<dbReference type="EMBL" id="JXYQ01000069">
    <property type="protein sequence ID" value="KJA09211.1"/>
    <property type="molecule type" value="Genomic_DNA"/>
</dbReference>
<name>A0A0D7K4G2_9BURK</name>
<dbReference type="OrthoDB" id="5398721at2"/>
<dbReference type="Proteomes" id="UP000032566">
    <property type="component" value="Unassembled WGS sequence"/>
</dbReference>
<dbReference type="AlphaFoldDB" id="A0A0D7K4G2"/>
<evidence type="ECO:0000313" key="2">
    <source>
        <dbReference type="EMBL" id="KJA09211.1"/>
    </source>
</evidence>
<evidence type="ECO:0008006" key="4">
    <source>
        <dbReference type="Google" id="ProtNLM"/>
    </source>
</evidence>
<reference evidence="2 3" key="1">
    <citation type="submission" date="2014-12" db="EMBL/GenBank/DDBJ databases">
        <title>Isolation of bacteria from lake water.</title>
        <authorList>
            <person name="Sheng K.-Y."/>
            <person name="Chin P.-S."/>
            <person name="Chan K.-G."/>
            <person name="Tan G.S."/>
        </authorList>
    </citation>
    <scope>NUCLEOTIDE SEQUENCE [LARGE SCALE GENOMIC DNA]</scope>
    <source>
        <strain evidence="2 3">KY4</strain>
    </source>
</reference>
<dbReference type="STRING" id="80878.RP29_17830"/>
<evidence type="ECO:0000256" key="1">
    <source>
        <dbReference type="SAM" id="MobiDB-lite"/>
    </source>
</evidence>